<name>U4L279_PYROM</name>
<protein>
    <submittedName>
        <fullName evidence="1">Uncharacterized protein</fullName>
    </submittedName>
</protein>
<reference evidence="1 2" key="1">
    <citation type="journal article" date="2013" name="PLoS Genet.">
        <title>The genome and development-dependent transcriptomes of Pyronema confluens: a window into fungal evolution.</title>
        <authorList>
            <person name="Traeger S."/>
            <person name="Altegoer F."/>
            <person name="Freitag M."/>
            <person name="Gabaldon T."/>
            <person name="Kempken F."/>
            <person name="Kumar A."/>
            <person name="Marcet-Houben M."/>
            <person name="Poggeler S."/>
            <person name="Stajich J.E."/>
            <person name="Nowrousian M."/>
        </authorList>
    </citation>
    <scope>NUCLEOTIDE SEQUENCE [LARGE SCALE GENOMIC DNA]</scope>
    <source>
        <strain evidence="2">CBS 100304</strain>
        <tissue evidence="1">Vegetative mycelium</tissue>
    </source>
</reference>
<accession>U4L279</accession>
<dbReference type="Proteomes" id="UP000018144">
    <property type="component" value="Unassembled WGS sequence"/>
</dbReference>
<gene>
    <name evidence="1" type="ORF">PCON_09359</name>
</gene>
<dbReference type="PROSITE" id="PS51257">
    <property type="entry name" value="PROKAR_LIPOPROTEIN"/>
    <property type="match status" value="1"/>
</dbReference>
<sequence>MVRNRNKNDITLLGFSCAGGSVVVVGCANASTGCSDCRDQRLDHEDCCGCVCGSHNSKTGIGNDCSLAPAKVASLLRWRPCS</sequence>
<organism evidence="1 2">
    <name type="scientific">Pyronema omphalodes (strain CBS 100304)</name>
    <name type="common">Pyronema confluens</name>
    <dbReference type="NCBI Taxonomy" id="1076935"/>
    <lineage>
        <taxon>Eukaryota</taxon>
        <taxon>Fungi</taxon>
        <taxon>Dikarya</taxon>
        <taxon>Ascomycota</taxon>
        <taxon>Pezizomycotina</taxon>
        <taxon>Pezizomycetes</taxon>
        <taxon>Pezizales</taxon>
        <taxon>Pyronemataceae</taxon>
        <taxon>Pyronema</taxon>
    </lineage>
</organism>
<proteinExistence type="predicted"/>
<keyword evidence="2" id="KW-1185">Reference proteome</keyword>
<evidence type="ECO:0000313" key="1">
    <source>
        <dbReference type="EMBL" id="CCX09766.1"/>
    </source>
</evidence>
<dbReference type="AlphaFoldDB" id="U4L279"/>
<evidence type="ECO:0000313" key="2">
    <source>
        <dbReference type="Proteomes" id="UP000018144"/>
    </source>
</evidence>
<dbReference type="EMBL" id="HF935496">
    <property type="protein sequence ID" value="CCX09766.1"/>
    <property type="molecule type" value="Genomic_DNA"/>
</dbReference>